<accession>A0A7X1FXA1</accession>
<evidence type="ECO:0000313" key="2">
    <source>
        <dbReference type="Proteomes" id="UP000551327"/>
    </source>
</evidence>
<protein>
    <recommendedName>
        <fullName evidence="3">DUF937 domain-containing protein</fullName>
    </recommendedName>
</protein>
<gene>
    <name evidence="1" type="ORF">H7F53_06090</name>
</gene>
<evidence type="ECO:0008006" key="3">
    <source>
        <dbReference type="Google" id="ProtNLM"/>
    </source>
</evidence>
<organism evidence="1 2">
    <name type="scientific">Novosphingobium piscinae</name>
    <dbReference type="NCBI Taxonomy" id="1507448"/>
    <lineage>
        <taxon>Bacteria</taxon>
        <taxon>Pseudomonadati</taxon>
        <taxon>Pseudomonadota</taxon>
        <taxon>Alphaproteobacteria</taxon>
        <taxon>Sphingomonadales</taxon>
        <taxon>Sphingomonadaceae</taxon>
        <taxon>Novosphingobium</taxon>
    </lineage>
</organism>
<dbReference type="AlphaFoldDB" id="A0A7X1FXA1"/>
<evidence type="ECO:0000313" key="1">
    <source>
        <dbReference type="EMBL" id="MBC2668705.1"/>
    </source>
</evidence>
<dbReference type="RefSeq" id="WP_185678578.1">
    <property type="nucleotide sequence ID" value="NZ_JACLAX010000004.1"/>
</dbReference>
<comment type="caution">
    <text evidence="1">The sequence shown here is derived from an EMBL/GenBank/DDBJ whole genome shotgun (WGS) entry which is preliminary data.</text>
</comment>
<dbReference type="EMBL" id="JACLAX010000004">
    <property type="protein sequence ID" value="MBC2668705.1"/>
    <property type="molecule type" value="Genomic_DNA"/>
</dbReference>
<proteinExistence type="predicted"/>
<name>A0A7X1FXA1_9SPHN</name>
<dbReference type="Proteomes" id="UP000551327">
    <property type="component" value="Unassembled WGS sequence"/>
</dbReference>
<sequence>MSMLDGILGQVTQNVDVANLAAKVGLDPALAEKAIAALGAAHQAPEDTVSLAASKTGIDPAILQQIVGHIGGEGSLGQFAQLLQGNSALAGLSGMLDKDGDGNPLNDLAGMAKGLFGS</sequence>
<keyword evidence="2" id="KW-1185">Reference proteome</keyword>
<reference evidence="1 2" key="1">
    <citation type="submission" date="2020-08" db="EMBL/GenBank/DDBJ databases">
        <title>The genome sequence of type strain Novosphingobium piscinae KCTC 42194.</title>
        <authorList>
            <person name="Liu Y."/>
        </authorList>
    </citation>
    <scope>NUCLEOTIDE SEQUENCE [LARGE SCALE GENOMIC DNA]</scope>
    <source>
        <strain evidence="1 2">KCTC 42194</strain>
    </source>
</reference>